<dbReference type="Proteomes" id="UP001458880">
    <property type="component" value="Unassembled WGS sequence"/>
</dbReference>
<dbReference type="Gene3D" id="6.10.140.2220">
    <property type="match status" value="1"/>
</dbReference>
<keyword evidence="2 4" id="KW-0863">Zinc-finger</keyword>
<reference evidence="6 7" key="1">
    <citation type="journal article" date="2024" name="BMC Genomics">
        <title>De novo assembly and annotation of Popillia japonica's genome with initial clues to its potential as an invasive pest.</title>
        <authorList>
            <person name="Cucini C."/>
            <person name="Boschi S."/>
            <person name="Funari R."/>
            <person name="Cardaioli E."/>
            <person name="Iannotti N."/>
            <person name="Marturano G."/>
            <person name="Paoli F."/>
            <person name="Bruttini M."/>
            <person name="Carapelli A."/>
            <person name="Frati F."/>
            <person name="Nardi F."/>
        </authorList>
    </citation>
    <scope>NUCLEOTIDE SEQUENCE [LARGE SCALE GENOMIC DNA]</scope>
    <source>
        <strain evidence="6">DMR45628</strain>
    </source>
</reference>
<keyword evidence="3" id="KW-0862">Zinc</keyword>
<name>A0AAW1JGS1_POPJA</name>
<comment type="caution">
    <text evidence="6">The sequence shown here is derived from an EMBL/GenBank/DDBJ whole genome shotgun (WGS) entry which is preliminary data.</text>
</comment>
<feature type="domain" description="MYND-type" evidence="5">
    <location>
        <begin position="5"/>
        <end position="42"/>
    </location>
</feature>
<keyword evidence="7" id="KW-1185">Reference proteome</keyword>
<organism evidence="6 7">
    <name type="scientific">Popillia japonica</name>
    <name type="common">Japanese beetle</name>
    <dbReference type="NCBI Taxonomy" id="7064"/>
    <lineage>
        <taxon>Eukaryota</taxon>
        <taxon>Metazoa</taxon>
        <taxon>Ecdysozoa</taxon>
        <taxon>Arthropoda</taxon>
        <taxon>Hexapoda</taxon>
        <taxon>Insecta</taxon>
        <taxon>Pterygota</taxon>
        <taxon>Neoptera</taxon>
        <taxon>Endopterygota</taxon>
        <taxon>Coleoptera</taxon>
        <taxon>Polyphaga</taxon>
        <taxon>Scarabaeiformia</taxon>
        <taxon>Scarabaeidae</taxon>
        <taxon>Rutelinae</taxon>
        <taxon>Popillia</taxon>
    </lineage>
</organism>
<accession>A0AAW1JGS1</accession>
<protein>
    <submittedName>
        <fullName evidence="6">MYND finger</fullName>
    </submittedName>
</protein>
<dbReference type="AlphaFoldDB" id="A0AAW1JGS1"/>
<dbReference type="EMBL" id="JASPKY010000375">
    <property type="protein sequence ID" value="KAK9703159.1"/>
    <property type="molecule type" value="Genomic_DNA"/>
</dbReference>
<dbReference type="PROSITE" id="PS50865">
    <property type="entry name" value="ZF_MYND_2"/>
    <property type="match status" value="1"/>
</dbReference>
<evidence type="ECO:0000256" key="3">
    <source>
        <dbReference type="ARBA" id="ARBA00022833"/>
    </source>
</evidence>
<dbReference type="Pfam" id="PF01753">
    <property type="entry name" value="zf-MYND"/>
    <property type="match status" value="1"/>
</dbReference>
<dbReference type="SUPFAM" id="SSF144232">
    <property type="entry name" value="HIT/MYND zinc finger-like"/>
    <property type="match status" value="1"/>
</dbReference>
<proteinExistence type="predicted"/>
<gene>
    <name evidence="6" type="ORF">QE152_g29513</name>
</gene>
<evidence type="ECO:0000313" key="6">
    <source>
        <dbReference type="EMBL" id="KAK9703159.1"/>
    </source>
</evidence>
<dbReference type="GO" id="GO:0008270">
    <property type="term" value="F:zinc ion binding"/>
    <property type="evidence" value="ECO:0007669"/>
    <property type="project" value="UniProtKB-KW"/>
</dbReference>
<evidence type="ECO:0000256" key="4">
    <source>
        <dbReference type="PROSITE-ProRule" id="PRU00134"/>
    </source>
</evidence>
<sequence length="161" mass="18206">MNSVCEVCGSGENLLRCSRCKITHYCSRAHQKQDWKKHKTACQENTSQLESNLELRENKTGSIVLEQNNGLIYPIEGSSENEILSSRAESLSPHLQLDFISGQRSVSFDDSMPIINENVPHNNLANSRDYSTVNLQPYQHRNQEDVIEEMSRNVSKGVLPS</sequence>
<evidence type="ECO:0000313" key="7">
    <source>
        <dbReference type="Proteomes" id="UP001458880"/>
    </source>
</evidence>
<evidence type="ECO:0000256" key="2">
    <source>
        <dbReference type="ARBA" id="ARBA00022771"/>
    </source>
</evidence>
<evidence type="ECO:0000256" key="1">
    <source>
        <dbReference type="ARBA" id="ARBA00022723"/>
    </source>
</evidence>
<dbReference type="InterPro" id="IPR002893">
    <property type="entry name" value="Znf_MYND"/>
</dbReference>
<dbReference type="PROSITE" id="PS01360">
    <property type="entry name" value="ZF_MYND_1"/>
    <property type="match status" value="1"/>
</dbReference>
<keyword evidence="1" id="KW-0479">Metal-binding</keyword>
<evidence type="ECO:0000259" key="5">
    <source>
        <dbReference type="PROSITE" id="PS50865"/>
    </source>
</evidence>